<protein>
    <submittedName>
        <fullName evidence="3">Uncharacterized protein</fullName>
    </submittedName>
</protein>
<feature type="signal peptide" evidence="2">
    <location>
        <begin position="1"/>
        <end position="18"/>
    </location>
</feature>
<gene>
    <name evidence="3" type="ORF">IWX90DRAFT_414796</name>
</gene>
<proteinExistence type="predicted"/>
<dbReference type="EMBL" id="JBBWUH010000005">
    <property type="protein sequence ID" value="KAK8166388.1"/>
    <property type="molecule type" value="Genomic_DNA"/>
</dbReference>
<keyword evidence="4" id="KW-1185">Reference proteome</keyword>
<name>A0ABR1XT50_9PEZI</name>
<accession>A0ABR1XT50</accession>
<evidence type="ECO:0000256" key="2">
    <source>
        <dbReference type="SAM" id="SignalP"/>
    </source>
</evidence>
<comment type="caution">
    <text evidence="3">The sequence shown here is derived from an EMBL/GenBank/DDBJ whole genome shotgun (WGS) entry which is preliminary data.</text>
</comment>
<dbReference type="Proteomes" id="UP001456524">
    <property type="component" value="Unassembled WGS sequence"/>
</dbReference>
<feature type="region of interest" description="Disordered" evidence="1">
    <location>
        <begin position="136"/>
        <end position="162"/>
    </location>
</feature>
<keyword evidence="2" id="KW-0732">Signal</keyword>
<evidence type="ECO:0000313" key="4">
    <source>
        <dbReference type="Proteomes" id="UP001456524"/>
    </source>
</evidence>
<evidence type="ECO:0000313" key="3">
    <source>
        <dbReference type="EMBL" id="KAK8166388.1"/>
    </source>
</evidence>
<organism evidence="3 4">
    <name type="scientific">Phyllosticta citrichinensis</name>
    <dbReference type="NCBI Taxonomy" id="1130410"/>
    <lineage>
        <taxon>Eukaryota</taxon>
        <taxon>Fungi</taxon>
        <taxon>Dikarya</taxon>
        <taxon>Ascomycota</taxon>
        <taxon>Pezizomycotina</taxon>
        <taxon>Dothideomycetes</taxon>
        <taxon>Dothideomycetes incertae sedis</taxon>
        <taxon>Botryosphaeriales</taxon>
        <taxon>Phyllostictaceae</taxon>
        <taxon>Phyllosticta</taxon>
    </lineage>
</organism>
<feature type="compositionally biased region" description="Basic and acidic residues" evidence="1">
    <location>
        <begin position="153"/>
        <end position="162"/>
    </location>
</feature>
<sequence>MLHLAAGLLVSCPLRMFSTQGGRCESLVVLAVNPKKSRLLRGTGSPAHQGGRVSAARWRLGSLNESFCRRKVVASRTRKQEEIKQIRFPNGVNEGLNVRDVLMVWYLQGERGADWRWAGRDAVCCFINNTPATYQPVPASEASASGTWRRGGRVHDPLETGD</sequence>
<reference evidence="3 4" key="1">
    <citation type="journal article" date="2022" name="G3 (Bethesda)">
        <title>Enemy or ally: a genomic approach to elucidate the lifestyle of Phyllosticta citrichinaensis.</title>
        <authorList>
            <person name="Buijs V.A."/>
            <person name="Groenewald J.Z."/>
            <person name="Haridas S."/>
            <person name="LaButti K.M."/>
            <person name="Lipzen A."/>
            <person name="Martin F.M."/>
            <person name="Barry K."/>
            <person name="Grigoriev I.V."/>
            <person name="Crous P.W."/>
            <person name="Seidl M.F."/>
        </authorList>
    </citation>
    <scope>NUCLEOTIDE SEQUENCE [LARGE SCALE GENOMIC DNA]</scope>
    <source>
        <strain evidence="3 4">CBS 129764</strain>
    </source>
</reference>
<evidence type="ECO:0000256" key="1">
    <source>
        <dbReference type="SAM" id="MobiDB-lite"/>
    </source>
</evidence>
<feature type="chain" id="PRO_5046733891" evidence="2">
    <location>
        <begin position="19"/>
        <end position="162"/>
    </location>
</feature>